<evidence type="ECO:0000313" key="2">
    <source>
        <dbReference type="EMBL" id="ETS84083.1"/>
    </source>
</evidence>
<gene>
    <name evidence="2" type="ORF">PFICI_05959</name>
</gene>
<dbReference type="HOGENOM" id="CLU_343915_0_0_1"/>
<dbReference type="eggNOG" id="ENOG502S0KD">
    <property type="taxonomic scope" value="Eukaryota"/>
</dbReference>
<dbReference type="STRING" id="1229662.W3XDA8"/>
<organism evidence="2 3">
    <name type="scientific">Pestalotiopsis fici (strain W106-1 / CGMCC3.15140)</name>
    <dbReference type="NCBI Taxonomy" id="1229662"/>
    <lineage>
        <taxon>Eukaryota</taxon>
        <taxon>Fungi</taxon>
        <taxon>Dikarya</taxon>
        <taxon>Ascomycota</taxon>
        <taxon>Pezizomycotina</taxon>
        <taxon>Sordariomycetes</taxon>
        <taxon>Xylariomycetidae</taxon>
        <taxon>Amphisphaeriales</taxon>
        <taxon>Sporocadaceae</taxon>
        <taxon>Pestalotiopsis</taxon>
    </lineage>
</organism>
<evidence type="ECO:0000256" key="1">
    <source>
        <dbReference type="SAM" id="MobiDB-lite"/>
    </source>
</evidence>
<evidence type="ECO:0000313" key="3">
    <source>
        <dbReference type="Proteomes" id="UP000030651"/>
    </source>
</evidence>
<dbReference type="InParanoid" id="W3XDA8"/>
<feature type="region of interest" description="Disordered" evidence="1">
    <location>
        <begin position="802"/>
        <end position="823"/>
    </location>
</feature>
<dbReference type="Proteomes" id="UP000030651">
    <property type="component" value="Unassembled WGS sequence"/>
</dbReference>
<reference evidence="3" key="1">
    <citation type="journal article" date="2015" name="BMC Genomics">
        <title>Genomic and transcriptomic analysis of the endophytic fungus Pestalotiopsis fici reveals its lifestyle and high potential for synthesis of natural products.</title>
        <authorList>
            <person name="Wang X."/>
            <person name="Zhang X."/>
            <person name="Liu L."/>
            <person name="Xiang M."/>
            <person name="Wang W."/>
            <person name="Sun X."/>
            <person name="Che Y."/>
            <person name="Guo L."/>
            <person name="Liu G."/>
            <person name="Guo L."/>
            <person name="Wang C."/>
            <person name="Yin W.B."/>
            <person name="Stadler M."/>
            <person name="Zhang X."/>
            <person name="Liu X."/>
        </authorList>
    </citation>
    <scope>NUCLEOTIDE SEQUENCE [LARGE SCALE GENOMIC DNA]</scope>
    <source>
        <strain evidence="3">W106-1 / CGMCC3.15140</strain>
    </source>
</reference>
<feature type="compositionally biased region" description="Polar residues" evidence="1">
    <location>
        <begin position="653"/>
        <end position="675"/>
    </location>
</feature>
<dbReference type="Pfam" id="PF12520">
    <property type="entry name" value="DUF3723"/>
    <property type="match status" value="1"/>
</dbReference>
<feature type="region of interest" description="Disordered" evidence="1">
    <location>
        <begin position="625"/>
        <end position="675"/>
    </location>
</feature>
<dbReference type="InterPro" id="IPR022198">
    <property type="entry name" value="DUF3723"/>
</dbReference>
<accession>W3XDA8</accession>
<dbReference type="EMBL" id="KI912111">
    <property type="protein sequence ID" value="ETS84083.1"/>
    <property type="molecule type" value="Genomic_DNA"/>
</dbReference>
<name>W3XDA8_PESFW</name>
<keyword evidence="3" id="KW-1185">Reference proteome</keyword>
<feature type="compositionally biased region" description="Polar residues" evidence="1">
    <location>
        <begin position="625"/>
        <end position="641"/>
    </location>
</feature>
<sequence>MGTCKNDYSKLLAGFVAVPISLLDFDARGHCPRQVDRRIQSRLRDVFEVNFEPGISANHVDGILNERELSNILSEVGVSAQELKQTLHSGIYPRVERTRIWCPHGRHRIETAIDVFGAESCWIVQLYCIPNSFTSEARRAIVQGLSERYSPQFAHSDGEVFCNARRHHASERQVQSWSVRLTPCKRISLRMLLGEKSRMKMYRQIGGATAPATVLEAFDKLMVFPGLWEGLQLGNIHKHLALRCNEQIVAYLDHIYRVWDRIAGGDQSARRYVDIDTVRHLQSLAPEASTVDRATICDLMDQRQIFAEAYDPALREEIKQRLLGLRTVIPTIRSFHENMKLLTILVKILRQYLIPHKPKSQLIAGLAEDWQPPQTSLVEVHEGIFHTTTSPPSFSLAWQQMVLMALRNFPSLCNESPKQDGKDCMRANVQPSSVNALYQSAKLLGFSNRIIDEHVHSSLHEQDGPAASAVNDGPMDVEVKIAKRRLGRPHSRIFRQIQRIAFFPQLHAATPTRPTVAYIHKDLLSAFIRLACFEPSHEPRVISIWGRSRDGAAQPALQQPTSPHIEVEAVQVIDLGQHRGTQTDGVYQMHTAAEEAAGSPEIDVRLDAAARSVTELDGQGVEVMNSWQPSFDSPTTSQQALTPAARSDDDRSLLQTPTSRTRPNTSGLSRFGSSLTGGPILADATSWSVGTQSDASRSLLHTPLHEATPLPRYSSRSLLSTPRPSLSGTVPPDDIPLIGDQPRSLLQTPERFSVARSSLTSDLDHMQGREEVGGIVVSEHPSISEPTSPLLRPRSVESIATLMEDDEMRERENHPGNTTRECT</sequence>
<dbReference type="AlphaFoldDB" id="W3XDA8"/>
<dbReference type="OrthoDB" id="4932578at2759"/>
<dbReference type="KEGG" id="pfy:PFICI_05959"/>
<dbReference type="GeneID" id="19270972"/>
<feature type="compositionally biased region" description="Low complexity" evidence="1">
    <location>
        <begin position="708"/>
        <end position="727"/>
    </location>
</feature>
<feature type="region of interest" description="Disordered" evidence="1">
    <location>
        <begin position="706"/>
        <end position="743"/>
    </location>
</feature>
<dbReference type="RefSeq" id="XP_007832731.1">
    <property type="nucleotide sequence ID" value="XM_007834540.1"/>
</dbReference>
<proteinExistence type="predicted"/>
<protein>
    <submittedName>
        <fullName evidence="2">Uncharacterized protein</fullName>
    </submittedName>
</protein>